<feature type="region of interest" description="Disordered" evidence="1">
    <location>
        <begin position="1"/>
        <end position="78"/>
    </location>
</feature>
<keyword evidence="2" id="KW-1133">Transmembrane helix</keyword>
<evidence type="ECO:0000256" key="1">
    <source>
        <dbReference type="SAM" id="MobiDB-lite"/>
    </source>
</evidence>
<name>A0A917T3T9_9ACTN</name>
<reference evidence="3" key="2">
    <citation type="submission" date="2020-09" db="EMBL/GenBank/DDBJ databases">
        <authorList>
            <person name="Sun Q."/>
            <person name="Zhou Y."/>
        </authorList>
    </citation>
    <scope>NUCLEOTIDE SEQUENCE</scope>
    <source>
        <strain evidence="3">CGMCC 4.7308</strain>
    </source>
</reference>
<keyword evidence="4" id="KW-1185">Reference proteome</keyword>
<sequence length="136" mass="14946">MHALRQAQRSLGSVGPQSEGRKDVSDASNPKPRPNRKREPIMRRRGQLMRKQPPDEPLSRLTAPHRPCPVNDFPQRLGDTAHTESIDRDGISHVQEWTVVGAVALVIAFAVLVAVNGLATAPAPSRNVSTMMHGHR</sequence>
<accession>A0A917T3T9</accession>
<dbReference type="Proteomes" id="UP000655208">
    <property type="component" value="Unassembled WGS sequence"/>
</dbReference>
<dbReference type="EMBL" id="BMNA01000007">
    <property type="protein sequence ID" value="GGM09303.1"/>
    <property type="molecule type" value="Genomic_DNA"/>
</dbReference>
<reference evidence="3" key="1">
    <citation type="journal article" date="2014" name="Int. J. Syst. Evol. Microbiol.">
        <title>Complete genome sequence of Corynebacterium casei LMG S-19264T (=DSM 44701T), isolated from a smear-ripened cheese.</title>
        <authorList>
            <consortium name="US DOE Joint Genome Institute (JGI-PGF)"/>
            <person name="Walter F."/>
            <person name="Albersmeier A."/>
            <person name="Kalinowski J."/>
            <person name="Ruckert C."/>
        </authorList>
    </citation>
    <scope>NUCLEOTIDE SEQUENCE</scope>
    <source>
        <strain evidence="3">CGMCC 4.7308</strain>
    </source>
</reference>
<gene>
    <name evidence="3" type="ORF">GCM10011594_31500</name>
</gene>
<keyword evidence="2" id="KW-0812">Transmembrane</keyword>
<protein>
    <submittedName>
        <fullName evidence="3">Uncharacterized protein</fullName>
    </submittedName>
</protein>
<keyword evidence="2" id="KW-0472">Membrane</keyword>
<evidence type="ECO:0000313" key="3">
    <source>
        <dbReference type="EMBL" id="GGM09303.1"/>
    </source>
</evidence>
<proteinExistence type="predicted"/>
<feature type="transmembrane region" description="Helical" evidence="2">
    <location>
        <begin position="97"/>
        <end position="119"/>
    </location>
</feature>
<evidence type="ECO:0000256" key="2">
    <source>
        <dbReference type="SAM" id="Phobius"/>
    </source>
</evidence>
<comment type="caution">
    <text evidence="3">The sequence shown here is derived from an EMBL/GenBank/DDBJ whole genome shotgun (WGS) entry which is preliminary data.</text>
</comment>
<dbReference type="AlphaFoldDB" id="A0A917T3T9"/>
<evidence type="ECO:0000313" key="4">
    <source>
        <dbReference type="Proteomes" id="UP000655208"/>
    </source>
</evidence>
<organism evidence="3 4">
    <name type="scientific">Nakamurella endophytica</name>
    <dbReference type="NCBI Taxonomy" id="1748367"/>
    <lineage>
        <taxon>Bacteria</taxon>
        <taxon>Bacillati</taxon>
        <taxon>Actinomycetota</taxon>
        <taxon>Actinomycetes</taxon>
        <taxon>Nakamurellales</taxon>
        <taxon>Nakamurellaceae</taxon>
        <taxon>Nakamurella</taxon>
    </lineage>
</organism>